<keyword evidence="1" id="KW-0378">Hydrolase</keyword>
<dbReference type="InterPro" id="IPR005152">
    <property type="entry name" value="Lipase_secreted"/>
</dbReference>
<dbReference type="OrthoDB" id="2373480at2759"/>
<evidence type="ECO:0000313" key="4">
    <source>
        <dbReference type="Proteomes" id="UP000799779"/>
    </source>
</evidence>
<dbReference type="Gene3D" id="1.10.260.130">
    <property type="match status" value="1"/>
</dbReference>
<dbReference type="AlphaFoldDB" id="A0A6A5WPT7"/>
<name>A0A6A5WPT7_9PLEO</name>
<dbReference type="InterPro" id="IPR029058">
    <property type="entry name" value="AB_hydrolase_fold"/>
</dbReference>
<sequence length="440" mass="48634">MHNFLRFFPVFASTLGVVLAVPLNVSHTTISPAPSPTCTEATTTALPPEQDCFYVPPNGWETKEPGAVLRHRFAPQQPFATDTVNYPAWNILYRTTDSNGDPTYAVTTAFAPKDISTPHAMVSFQFNYNSADVNESPSYGIYHDIKPKLWISKYLQHGWFVNLPDFEGPLAAFGAGHMAGYATLDSVRATLKMSQIIGMPRGADQGVRYAMYGYSGGAFATGWAAELQPTYAPDLHFEAAGLGGLFPNGTATLEKLSKLQMSNWAWSSNLRSVMIGLGTMHKKIREVITSSLGKPEWDWNTVIRRLPQEKEVSRLDLKNAVNTAINSPLVRNVLDYDTTLGSHGIPTMPLMFHRADTDQLSAPEDTQELKNVYCNSGASVFLHVHPNTWDDPHFREGLQACLSEDIQTFLATAFARRLYPGCGTDNRPWGDHQYGPIGAR</sequence>
<proteinExistence type="predicted"/>
<keyword evidence="4" id="KW-1185">Reference proteome</keyword>
<feature type="signal peptide" evidence="2">
    <location>
        <begin position="1"/>
        <end position="20"/>
    </location>
</feature>
<dbReference type="Gene3D" id="3.40.50.1820">
    <property type="entry name" value="alpha/beta hydrolase"/>
    <property type="match status" value="1"/>
</dbReference>
<dbReference type="Proteomes" id="UP000799779">
    <property type="component" value="Unassembled WGS sequence"/>
</dbReference>
<dbReference type="SUPFAM" id="SSF53474">
    <property type="entry name" value="alpha/beta-Hydrolases"/>
    <property type="match status" value="1"/>
</dbReference>
<protein>
    <recommendedName>
        <fullName evidence="5">LIP-domain-containing protein</fullName>
    </recommendedName>
</protein>
<dbReference type="EMBL" id="ML977571">
    <property type="protein sequence ID" value="KAF2003722.1"/>
    <property type="molecule type" value="Genomic_DNA"/>
</dbReference>
<evidence type="ECO:0000256" key="2">
    <source>
        <dbReference type="SAM" id="SignalP"/>
    </source>
</evidence>
<organism evidence="3 4">
    <name type="scientific">Amniculicola lignicola CBS 123094</name>
    <dbReference type="NCBI Taxonomy" id="1392246"/>
    <lineage>
        <taxon>Eukaryota</taxon>
        <taxon>Fungi</taxon>
        <taxon>Dikarya</taxon>
        <taxon>Ascomycota</taxon>
        <taxon>Pezizomycotina</taxon>
        <taxon>Dothideomycetes</taxon>
        <taxon>Pleosporomycetidae</taxon>
        <taxon>Pleosporales</taxon>
        <taxon>Amniculicolaceae</taxon>
        <taxon>Amniculicola</taxon>
    </lineage>
</organism>
<gene>
    <name evidence="3" type="ORF">P154DRAFT_519942</name>
</gene>
<keyword evidence="2" id="KW-0732">Signal</keyword>
<evidence type="ECO:0008006" key="5">
    <source>
        <dbReference type="Google" id="ProtNLM"/>
    </source>
</evidence>
<accession>A0A6A5WPT7</accession>
<dbReference type="PANTHER" id="PTHR34853">
    <property type="match status" value="1"/>
</dbReference>
<dbReference type="GO" id="GO:0016042">
    <property type="term" value="P:lipid catabolic process"/>
    <property type="evidence" value="ECO:0007669"/>
    <property type="project" value="UniProtKB-UniRule"/>
</dbReference>
<reference evidence="3" key="1">
    <citation type="journal article" date="2020" name="Stud. Mycol.">
        <title>101 Dothideomycetes genomes: a test case for predicting lifestyles and emergence of pathogens.</title>
        <authorList>
            <person name="Haridas S."/>
            <person name="Albert R."/>
            <person name="Binder M."/>
            <person name="Bloem J."/>
            <person name="Labutti K."/>
            <person name="Salamov A."/>
            <person name="Andreopoulos B."/>
            <person name="Baker S."/>
            <person name="Barry K."/>
            <person name="Bills G."/>
            <person name="Bluhm B."/>
            <person name="Cannon C."/>
            <person name="Castanera R."/>
            <person name="Culley D."/>
            <person name="Daum C."/>
            <person name="Ezra D."/>
            <person name="Gonzalez J."/>
            <person name="Henrissat B."/>
            <person name="Kuo A."/>
            <person name="Liang C."/>
            <person name="Lipzen A."/>
            <person name="Lutzoni F."/>
            <person name="Magnuson J."/>
            <person name="Mondo S."/>
            <person name="Nolan M."/>
            <person name="Ohm R."/>
            <person name="Pangilinan J."/>
            <person name="Park H.-J."/>
            <person name="Ramirez L."/>
            <person name="Alfaro M."/>
            <person name="Sun H."/>
            <person name="Tritt A."/>
            <person name="Yoshinaga Y."/>
            <person name="Zwiers L.-H."/>
            <person name="Turgeon B."/>
            <person name="Goodwin S."/>
            <person name="Spatafora J."/>
            <person name="Crous P."/>
            <person name="Grigoriev I."/>
        </authorList>
    </citation>
    <scope>NUCLEOTIDE SEQUENCE</scope>
    <source>
        <strain evidence="3">CBS 123094</strain>
    </source>
</reference>
<evidence type="ECO:0000313" key="3">
    <source>
        <dbReference type="EMBL" id="KAF2003722.1"/>
    </source>
</evidence>
<dbReference type="GO" id="GO:0004806">
    <property type="term" value="F:triacylglycerol lipase activity"/>
    <property type="evidence" value="ECO:0007669"/>
    <property type="project" value="UniProtKB-UniRule"/>
</dbReference>
<feature type="chain" id="PRO_5047078953" description="LIP-domain-containing protein" evidence="2">
    <location>
        <begin position="21"/>
        <end position="440"/>
    </location>
</feature>
<dbReference type="Pfam" id="PF03583">
    <property type="entry name" value="LIP"/>
    <property type="match status" value="1"/>
</dbReference>
<evidence type="ECO:0000256" key="1">
    <source>
        <dbReference type="ARBA" id="ARBA00022801"/>
    </source>
</evidence>
<dbReference type="PANTHER" id="PTHR34853:SF5">
    <property type="entry name" value="LIP-DOMAIN-CONTAINING PROTEIN-RELATED"/>
    <property type="match status" value="1"/>
</dbReference>